<keyword evidence="2" id="KW-1185">Reference proteome</keyword>
<dbReference type="Proteomes" id="UP000005496">
    <property type="component" value="Unassembled WGS sequence"/>
</dbReference>
<dbReference type="RefSeq" id="WP_008871045.1">
    <property type="nucleotide sequence ID" value="NZ_ACJN02000003.1"/>
</dbReference>
<dbReference type="eggNOG" id="COG0840">
    <property type="taxonomic scope" value="Bacteria"/>
</dbReference>
<sequence>MKMKIMAPVLILLGAGLAVLALQYTDIFNWEKEEETLELTEAQMGMFLDLERKVKAVRQSVQNGILAQDEDFLIQASNQSLEVFDLIDSLTDTFPEAEGLEEAYQDFYASLVSIITLFLENRLEPGRARLMEMEESHAFIDNKLRGIVATVTGEGCLPCFQDL</sequence>
<gene>
    <name evidence="1" type="ORF">Dthio_PD1035</name>
</gene>
<protein>
    <submittedName>
        <fullName evidence="1">Methyl-accepting chemotaxis protein MCP</fullName>
    </submittedName>
</protein>
<proteinExistence type="predicted"/>
<dbReference type="EMBL" id="ACJN02000003">
    <property type="protein sequence ID" value="EFI33696.1"/>
    <property type="molecule type" value="Genomic_DNA"/>
</dbReference>
<reference evidence="1" key="1">
    <citation type="submission" date="2010-05" db="EMBL/GenBank/DDBJ databases">
        <title>The draft genome of Desulfonatronospira thiodismutans ASO3-1.</title>
        <authorList>
            <consortium name="US DOE Joint Genome Institute (JGI-PGF)"/>
            <person name="Lucas S."/>
            <person name="Copeland A."/>
            <person name="Lapidus A."/>
            <person name="Cheng J.-F."/>
            <person name="Bruce D."/>
            <person name="Goodwin L."/>
            <person name="Pitluck S."/>
            <person name="Chertkov O."/>
            <person name="Brettin T."/>
            <person name="Detter J.C."/>
            <person name="Han C."/>
            <person name="Land M.L."/>
            <person name="Hauser L."/>
            <person name="Kyrpides N."/>
            <person name="Mikhailova N."/>
            <person name="Muyzer G."/>
            <person name="Woyke T."/>
        </authorList>
    </citation>
    <scope>NUCLEOTIDE SEQUENCE [LARGE SCALE GENOMIC DNA]</scope>
    <source>
        <strain evidence="1">ASO3-1</strain>
    </source>
</reference>
<evidence type="ECO:0000313" key="2">
    <source>
        <dbReference type="Proteomes" id="UP000005496"/>
    </source>
</evidence>
<evidence type="ECO:0000313" key="1">
    <source>
        <dbReference type="EMBL" id="EFI33696.1"/>
    </source>
</evidence>
<dbReference type="OrthoDB" id="5471397at2"/>
<accession>D6SSN0</accession>
<name>D6SSN0_9BACT</name>
<organism evidence="1 2">
    <name type="scientific">Desulfonatronospira thiodismutans ASO3-1</name>
    <dbReference type="NCBI Taxonomy" id="555779"/>
    <lineage>
        <taxon>Bacteria</taxon>
        <taxon>Pseudomonadati</taxon>
        <taxon>Thermodesulfobacteriota</taxon>
        <taxon>Desulfovibrionia</taxon>
        <taxon>Desulfovibrionales</taxon>
        <taxon>Desulfonatronovibrionaceae</taxon>
        <taxon>Desulfonatronospira</taxon>
    </lineage>
</organism>
<comment type="caution">
    <text evidence="1">The sequence shown here is derived from an EMBL/GenBank/DDBJ whole genome shotgun (WGS) entry which is preliminary data.</text>
</comment>
<dbReference type="AlphaFoldDB" id="D6SSN0"/>